<dbReference type="AlphaFoldDB" id="A0A3A5N4Z1"/>
<evidence type="ECO:0000256" key="2">
    <source>
        <dbReference type="ARBA" id="ARBA00022695"/>
    </source>
</evidence>
<evidence type="ECO:0000256" key="1">
    <source>
        <dbReference type="ARBA" id="ARBA00022679"/>
    </source>
</evidence>
<dbReference type="EMBL" id="QZVS01000025">
    <property type="protein sequence ID" value="RJT92304.1"/>
    <property type="molecule type" value="Genomic_DNA"/>
</dbReference>
<dbReference type="Gene3D" id="1.10.3290.10">
    <property type="entry name" value="Fido-like domain"/>
    <property type="match status" value="1"/>
</dbReference>
<comment type="catalytic activity">
    <reaction evidence="7">
        <text>L-tyrosyl-[protein] + ATP = O-(5'-adenylyl)-L-tyrosyl-[protein] + diphosphate</text>
        <dbReference type="Rhea" id="RHEA:54288"/>
        <dbReference type="Rhea" id="RHEA-COMP:10136"/>
        <dbReference type="Rhea" id="RHEA-COMP:13846"/>
        <dbReference type="ChEBI" id="CHEBI:30616"/>
        <dbReference type="ChEBI" id="CHEBI:33019"/>
        <dbReference type="ChEBI" id="CHEBI:46858"/>
        <dbReference type="ChEBI" id="CHEBI:83624"/>
        <dbReference type="EC" id="2.7.7.108"/>
    </reaction>
</comment>
<keyword evidence="4" id="KW-0067">ATP-binding</keyword>
<reference evidence="10 11" key="1">
    <citation type="submission" date="2018-09" db="EMBL/GenBank/DDBJ databases">
        <title>Novel species of Cryobacterium.</title>
        <authorList>
            <person name="Liu Q."/>
            <person name="Xin Y.-H."/>
        </authorList>
    </citation>
    <scope>NUCLEOTIDE SEQUENCE [LARGE SCALE GENOMIC DNA]</scope>
    <source>
        <strain evidence="10 11">Hh39</strain>
    </source>
</reference>
<dbReference type="SUPFAM" id="SSF140931">
    <property type="entry name" value="Fic-like"/>
    <property type="match status" value="1"/>
</dbReference>
<dbReference type="Proteomes" id="UP000272015">
    <property type="component" value="Unassembled WGS sequence"/>
</dbReference>
<comment type="caution">
    <text evidence="10">The sequence shown here is derived from an EMBL/GenBank/DDBJ whole genome shotgun (WGS) entry which is preliminary data.</text>
</comment>
<evidence type="ECO:0000256" key="4">
    <source>
        <dbReference type="ARBA" id="ARBA00022840"/>
    </source>
</evidence>
<evidence type="ECO:0000256" key="3">
    <source>
        <dbReference type="ARBA" id="ARBA00022741"/>
    </source>
</evidence>
<dbReference type="GO" id="GO:0005524">
    <property type="term" value="F:ATP binding"/>
    <property type="evidence" value="ECO:0007669"/>
    <property type="project" value="UniProtKB-KW"/>
</dbReference>
<dbReference type="EC" id="2.7.7.108" evidence="5"/>
<dbReference type="GO" id="GO:0070733">
    <property type="term" value="F:AMPylase activity"/>
    <property type="evidence" value="ECO:0007669"/>
    <property type="project" value="UniProtKB-EC"/>
</dbReference>
<evidence type="ECO:0000256" key="7">
    <source>
        <dbReference type="ARBA" id="ARBA00048696"/>
    </source>
</evidence>
<name>A0A3A5N4Z1_9MICO</name>
<feature type="region of interest" description="Disordered" evidence="8">
    <location>
        <begin position="210"/>
        <end position="268"/>
    </location>
</feature>
<keyword evidence="3" id="KW-0547">Nucleotide-binding</keyword>
<keyword evidence="11" id="KW-1185">Reference proteome</keyword>
<evidence type="ECO:0000313" key="11">
    <source>
        <dbReference type="Proteomes" id="UP000272015"/>
    </source>
</evidence>
<dbReference type="GO" id="GO:0051302">
    <property type="term" value="P:regulation of cell division"/>
    <property type="evidence" value="ECO:0007669"/>
    <property type="project" value="TreeGrafter"/>
</dbReference>
<feature type="domain" description="Fido" evidence="9">
    <location>
        <begin position="58"/>
        <end position="204"/>
    </location>
</feature>
<feature type="compositionally biased region" description="Polar residues" evidence="8">
    <location>
        <begin position="245"/>
        <end position="259"/>
    </location>
</feature>
<dbReference type="RefSeq" id="WP_119970359.1">
    <property type="nucleotide sequence ID" value="NZ_QZVS01000025.1"/>
</dbReference>
<gene>
    <name evidence="10" type="ORF">D6T64_00395</name>
</gene>
<dbReference type="InterPro" id="IPR036597">
    <property type="entry name" value="Fido-like_dom_sf"/>
</dbReference>
<dbReference type="OrthoDB" id="9813719at2"/>
<accession>A0A3A5N4Z1</accession>
<dbReference type="Pfam" id="PF02661">
    <property type="entry name" value="Fic"/>
    <property type="match status" value="1"/>
</dbReference>
<evidence type="ECO:0000313" key="10">
    <source>
        <dbReference type="EMBL" id="RJT92304.1"/>
    </source>
</evidence>
<dbReference type="InterPro" id="IPR003812">
    <property type="entry name" value="Fido"/>
</dbReference>
<dbReference type="PROSITE" id="PS51459">
    <property type="entry name" value="FIDO"/>
    <property type="match status" value="1"/>
</dbReference>
<evidence type="ECO:0000259" key="9">
    <source>
        <dbReference type="PROSITE" id="PS51459"/>
    </source>
</evidence>
<proteinExistence type="predicted"/>
<keyword evidence="2" id="KW-0548">Nucleotidyltransferase</keyword>
<keyword evidence="1" id="KW-0808">Transferase</keyword>
<feature type="compositionally biased region" description="Low complexity" evidence="8">
    <location>
        <begin position="214"/>
        <end position="223"/>
    </location>
</feature>
<evidence type="ECO:0000256" key="8">
    <source>
        <dbReference type="SAM" id="MobiDB-lite"/>
    </source>
</evidence>
<evidence type="ECO:0000256" key="5">
    <source>
        <dbReference type="ARBA" id="ARBA00034531"/>
    </source>
</evidence>
<evidence type="ECO:0000256" key="6">
    <source>
        <dbReference type="ARBA" id="ARBA00047939"/>
    </source>
</evidence>
<dbReference type="PANTHER" id="PTHR39560:SF1">
    <property type="entry name" value="PROTEIN ADENYLYLTRANSFERASE FIC-RELATED"/>
    <property type="match status" value="1"/>
</dbReference>
<comment type="catalytic activity">
    <reaction evidence="6">
        <text>L-threonyl-[protein] + ATP = 3-O-(5'-adenylyl)-L-threonyl-[protein] + diphosphate</text>
        <dbReference type="Rhea" id="RHEA:54292"/>
        <dbReference type="Rhea" id="RHEA-COMP:11060"/>
        <dbReference type="Rhea" id="RHEA-COMP:13847"/>
        <dbReference type="ChEBI" id="CHEBI:30013"/>
        <dbReference type="ChEBI" id="CHEBI:30616"/>
        <dbReference type="ChEBI" id="CHEBI:33019"/>
        <dbReference type="ChEBI" id="CHEBI:138113"/>
        <dbReference type="EC" id="2.7.7.108"/>
    </reaction>
</comment>
<sequence>MASRFASWDSYFWETGGSVLRNLYGERDGAALAQREYSETTKQQVKIELGLTPIPRTYDAEHMRAIHRQLFGNVYEWAGEYRMVGIRKNLSEFAQPGDVPRYLSDAGRIVRGAQWSTMNRDQFAATAAEVFAYVNQAHPFREGNGRMGKLFMQQVSELSSYRIDYNPAVSGVTPEIWNQVSMLSGPDRGRYEPQSASLVPVFRAMTVERPPAPQASAPGASTALWRDRSPYRASFPRPATAATKPGTSAGPTNRATQTPGRRPDVGRD</sequence>
<dbReference type="PANTHER" id="PTHR39560">
    <property type="entry name" value="PROTEIN ADENYLYLTRANSFERASE FIC-RELATED"/>
    <property type="match status" value="1"/>
</dbReference>
<organism evidence="10 11">
    <name type="scientific">Cryobacterium melibiosiphilum</name>
    <dbReference type="NCBI Taxonomy" id="995039"/>
    <lineage>
        <taxon>Bacteria</taxon>
        <taxon>Bacillati</taxon>
        <taxon>Actinomycetota</taxon>
        <taxon>Actinomycetes</taxon>
        <taxon>Micrococcales</taxon>
        <taxon>Microbacteriaceae</taxon>
        <taxon>Cryobacterium</taxon>
    </lineage>
</organism>
<protein>
    <recommendedName>
        <fullName evidence="5">protein adenylyltransferase</fullName>
        <ecNumber evidence="5">2.7.7.108</ecNumber>
    </recommendedName>
</protein>